<dbReference type="AlphaFoldDB" id="A0A9P8VV86"/>
<proteinExistence type="predicted"/>
<dbReference type="Proteomes" id="UP000777438">
    <property type="component" value="Unassembled WGS sequence"/>
</dbReference>
<keyword evidence="3" id="KW-1185">Reference proteome</keyword>
<gene>
    <name evidence="2" type="ORF">B0T10DRAFT_496147</name>
</gene>
<name>A0A9P8VV86_9HYPO</name>
<comment type="caution">
    <text evidence="2">The sequence shown here is derived from an EMBL/GenBank/DDBJ whole genome shotgun (WGS) entry which is preliminary data.</text>
</comment>
<keyword evidence="1" id="KW-1133">Transmembrane helix</keyword>
<organism evidence="2 3">
    <name type="scientific">Thelonectria olida</name>
    <dbReference type="NCBI Taxonomy" id="1576542"/>
    <lineage>
        <taxon>Eukaryota</taxon>
        <taxon>Fungi</taxon>
        <taxon>Dikarya</taxon>
        <taxon>Ascomycota</taxon>
        <taxon>Pezizomycotina</taxon>
        <taxon>Sordariomycetes</taxon>
        <taxon>Hypocreomycetidae</taxon>
        <taxon>Hypocreales</taxon>
        <taxon>Nectriaceae</taxon>
        <taxon>Thelonectria</taxon>
    </lineage>
</organism>
<evidence type="ECO:0000313" key="3">
    <source>
        <dbReference type="Proteomes" id="UP000777438"/>
    </source>
</evidence>
<evidence type="ECO:0000256" key="1">
    <source>
        <dbReference type="SAM" id="Phobius"/>
    </source>
</evidence>
<sequence length="73" mass="7920">MNSPATSVHRPSHAASLLFCYSMLMVWLRVVLSPASITGPRQPGTGFTAIDLNLFLCTGVRTRPNDTHLISPP</sequence>
<feature type="transmembrane region" description="Helical" evidence="1">
    <location>
        <begin position="12"/>
        <end position="32"/>
    </location>
</feature>
<keyword evidence="1" id="KW-0812">Transmembrane</keyword>
<evidence type="ECO:0000313" key="2">
    <source>
        <dbReference type="EMBL" id="KAH6879801.1"/>
    </source>
</evidence>
<protein>
    <submittedName>
        <fullName evidence="2">Uncharacterized protein</fullName>
    </submittedName>
</protein>
<keyword evidence="1" id="KW-0472">Membrane</keyword>
<dbReference type="EMBL" id="JAGPYM010000028">
    <property type="protein sequence ID" value="KAH6879801.1"/>
    <property type="molecule type" value="Genomic_DNA"/>
</dbReference>
<reference evidence="2 3" key="1">
    <citation type="journal article" date="2021" name="Nat. Commun.">
        <title>Genetic determinants of endophytism in the Arabidopsis root mycobiome.</title>
        <authorList>
            <person name="Mesny F."/>
            <person name="Miyauchi S."/>
            <person name="Thiergart T."/>
            <person name="Pickel B."/>
            <person name="Atanasova L."/>
            <person name="Karlsson M."/>
            <person name="Huettel B."/>
            <person name="Barry K.W."/>
            <person name="Haridas S."/>
            <person name="Chen C."/>
            <person name="Bauer D."/>
            <person name="Andreopoulos W."/>
            <person name="Pangilinan J."/>
            <person name="LaButti K."/>
            <person name="Riley R."/>
            <person name="Lipzen A."/>
            <person name="Clum A."/>
            <person name="Drula E."/>
            <person name="Henrissat B."/>
            <person name="Kohler A."/>
            <person name="Grigoriev I.V."/>
            <person name="Martin F.M."/>
            <person name="Hacquard S."/>
        </authorList>
    </citation>
    <scope>NUCLEOTIDE SEQUENCE [LARGE SCALE GENOMIC DNA]</scope>
    <source>
        <strain evidence="2 3">MPI-CAGE-CH-0241</strain>
    </source>
</reference>
<accession>A0A9P8VV86</accession>